<name>G9XV50_DESHA</name>
<accession>G9XV50</accession>
<evidence type="ECO:0000313" key="2">
    <source>
        <dbReference type="Proteomes" id="UP000004416"/>
    </source>
</evidence>
<dbReference type="EMBL" id="AFZX01000132">
    <property type="protein sequence ID" value="EHL04536.1"/>
    <property type="molecule type" value="Genomic_DNA"/>
</dbReference>
<evidence type="ECO:0000313" key="1">
    <source>
        <dbReference type="EMBL" id="EHL04536.1"/>
    </source>
</evidence>
<feature type="non-terminal residue" evidence="1">
    <location>
        <position position="1"/>
    </location>
</feature>
<gene>
    <name evidence="1" type="ORF">HMPREF0322_04863</name>
</gene>
<sequence>PGRGFRPSRHVTENDLAAQVHLSERRVFRVSFVRAAYGATGVKQNPGESSFGSFQNSSTISFYRIGLSKCTSMILDKAGEKA</sequence>
<dbReference type="Proteomes" id="UP000004416">
    <property type="component" value="Unassembled WGS sequence"/>
</dbReference>
<dbReference type="AlphaFoldDB" id="G9XV50"/>
<proteinExistence type="predicted"/>
<reference evidence="1 2" key="1">
    <citation type="submission" date="2011-08" db="EMBL/GenBank/DDBJ databases">
        <authorList>
            <person name="Weinstock G."/>
            <person name="Sodergren E."/>
            <person name="Clifton S."/>
            <person name="Fulton L."/>
            <person name="Fulton B."/>
            <person name="Courtney L."/>
            <person name="Fronick C."/>
            <person name="Harrison M."/>
            <person name="Strong C."/>
            <person name="Farmer C."/>
            <person name="Delahaunty K."/>
            <person name="Markovic C."/>
            <person name="Hall O."/>
            <person name="Minx P."/>
            <person name="Tomlinson C."/>
            <person name="Mitreva M."/>
            <person name="Hou S."/>
            <person name="Chen J."/>
            <person name="Wollam A."/>
            <person name="Pepin K.H."/>
            <person name="Johnson M."/>
            <person name="Bhonagiri V."/>
            <person name="Zhang X."/>
            <person name="Suruliraj S."/>
            <person name="Warren W."/>
            <person name="Chinwalla A."/>
            <person name="Mardis E.R."/>
            <person name="Wilson R.K."/>
        </authorList>
    </citation>
    <scope>NUCLEOTIDE SEQUENCE [LARGE SCALE GENOMIC DNA]</scope>
    <source>
        <strain evidence="1 2">DP7</strain>
    </source>
</reference>
<protein>
    <submittedName>
        <fullName evidence="1">Uncharacterized protein</fullName>
    </submittedName>
</protein>
<organism evidence="1 2">
    <name type="scientific">Desulfitobacterium hafniense DP7</name>
    <dbReference type="NCBI Taxonomy" id="537010"/>
    <lineage>
        <taxon>Bacteria</taxon>
        <taxon>Bacillati</taxon>
        <taxon>Bacillota</taxon>
        <taxon>Clostridia</taxon>
        <taxon>Eubacteriales</taxon>
        <taxon>Desulfitobacteriaceae</taxon>
        <taxon>Desulfitobacterium</taxon>
    </lineage>
</organism>
<dbReference type="PATRIC" id="fig|537010.4.peg.4529"/>
<dbReference type="HOGENOM" id="CLU_2563649_0_0_9"/>
<comment type="caution">
    <text evidence="1">The sequence shown here is derived from an EMBL/GenBank/DDBJ whole genome shotgun (WGS) entry which is preliminary data.</text>
</comment>